<reference evidence="1 2" key="1">
    <citation type="submission" date="2019-08" db="EMBL/GenBank/DDBJ databases">
        <authorList>
            <person name="Alioto T."/>
            <person name="Alioto T."/>
            <person name="Gomez Garrido J."/>
        </authorList>
    </citation>
    <scope>NUCLEOTIDE SEQUENCE [LARGE SCALE GENOMIC DNA]</scope>
</reference>
<evidence type="ECO:0000313" key="1">
    <source>
        <dbReference type="EMBL" id="VVC44041.1"/>
    </source>
</evidence>
<sequence length="138" mass="15599">MRTVVGVLLADLVNAERLTKYAVVKGFHVMLNSHEVNERYPELSDLITEVRNTFEDRLSAVNPVNEIIFGANRTTSQWFECSSNKEMVNVEFLELLVKSGSEIHFKELSGFPRYSLALHSAITSLTYPKCTSDNTDIV</sequence>
<accession>A0A5E4NNU4</accession>
<dbReference type="EMBL" id="CABPRJ010002375">
    <property type="protein sequence ID" value="VVC44041.1"/>
    <property type="molecule type" value="Genomic_DNA"/>
</dbReference>
<protein>
    <submittedName>
        <fullName evidence="1">Uncharacterized protein</fullName>
    </submittedName>
</protein>
<evidence type="ECO:0000313" key="2">
    <source>
        <dbReference type="Proteomes" id="UP000325440"/>
    </source>
</evidence>
<proteinExistence type="predicted"/>
<name>A0A5E4NNU4_9HEMI</name>
<keyword evidence="2" id="KW-1185">Reference proteome</keyword>
<dbReference type="Proteomes" id="UP000325440">
    <property type="component" value="Unassembled WGS sequence"/>
</dbReference>
<organism evidence="1 2">
    <name type="scientific">Cinara cedri</name>
    <dbReference type="NCBI Taxonomy" id="506608"/>
    <lineage>
        <taxon>Eukaryota</taxon>
        <taxon>Metazoa</taxon>
        <taxon>Ecdysozoa</taxon>
        <taxon>Arthropoda</taxon>
        <taxon>Hexapoda</taxon>
        <taxon>Insecta</taxon>
        <taxon>Pterygota</taxon>
        <taxon>Neoptera</taxon>
        <taxon>Paraneoptera</taxon>
        <taxon>Hemiptera</taxon>
        <taxon>Sternorrhyncha</taxon>
        <taxon>Aphidomorpha</taxon>
        <taxon>Aphidoidea</taxon>
        <taxon>Aphididae</taxon>
        <taxon>Lachninae</taxon>
        <taxon>Cinara</taxon>
    </lineage>
</organism>
<dbReference type="AlphaFoldDB" id="A0A5E4NNU4"/>
<gene>
    <name evidence="1" type="ORF">CINCED_3A005507</name>
</gene>